<dbReference type="GO" id="GO:0003723">
    <property type="term" value="F:RNA binding"/>
    <property type="evidence" value="ECO:0007669"/>
    <property type="project" value="UniProtKB-UniRule"/>
</dbReference>
<evidence type="ECO:0000313" key="2">
    <source>
        <dbReference type="EMBL" id="ONK80995.1"/>
    </source>
</evidence>
<reference evidence="3" key="1">
    <citation type="journal article" date="2017" name="Nat. Commun.">
        <title>The asparagus genome sheds light on the origin and evolution of a young Y chromosome.</title>
        <authorList>
            <person name="Harkess A."/>
            <person name="Zhou J."/>
            <person name="Xu C."/>
            <person name="Bowers J.E."/>
            <person name="Van der Hulst R."/>
            <person name="Ayyampalayam S."/>
            <person name="Mercati F."/>
            <person name="Riccardi P."/>
            <person name="McKain M.R."/>
            <person name="Kakrana A."/>
            <person name="Tang H."/>
            <person name="Ray J."/>
            <person name="Groenendijk J."/>
            <person name="Arikit S."/>
            <person name="Mathioni S.M."/>
            <person name="Nakano M."/>
            <person name="Shan H."/>
            <person name="Telgmann-Rauber A."/>
            <person name="Kanno A."/>
            <person name="Yue Z."/>
            <person name="Chen H."/>
            <person name="Li W."/>
            <person name="Chen Y."/>
            <person name="Xu X."/>
            <person name="Zhang Y."/>
            <person name="Luo S."/>
            <person name="Chen H."/>
            <person name="Gao J."/>
            <person name="Mao Z."/>
            <person name="Pires J.C."/>
            <person name="Luo M."/>
            <person name="Kudrna D."/>
            <person name="Wing R.A."/>
            <person name="Meyers B.C."/>
            <person name="Yi K."/>
            <person name="Kong H."/>
            <person name="Lavrijsen P."/>
            <person name="Sunseri F."/>
            <person name="Falavigna A."/>
            <person name="Ye Y."/>
            <person name="Leebens-Mack J.H."/>
            <person name="Chen G."/>
        </authorList>
    </citation>
    <scope>NUCLEOTIDE SEQUENCE [LARGE SCALE GENOMIC DNA]</scope>
    <source>
        <strain evidence="3">cv. DH0086</strain>
    </source>
</reference>
<sequence>MAVPESVVDSIKETLDCVGDLQTNLFNFLSVKELGVLDELSPLQQASALLVLAQSASSLLAVRLRYSGIRPDDHPIKTEIERLSLCEGKLEQFGNWNKV</sequence>
<keyword evidence="1" id="KW-0539">Nucleus</keyword>
<evidence type="ECO:0000313" key="3">
    <source>
        <dbReference type="Proteomes" id="UP000243459"/>
    </source>
</evidence>
<dbReference type="GO" id="GO:0000178">
    <property type="term" value="C:exosome (RNase complex)"/>
    <property type="evidence" value="ECO:0007669"/>
    <property type="project" value="TreeGrafter"/>
</dbReference>
<comment type="subcellular location">
    <subcellularLocation>
        <location evidence="1">Cytoplasm</location>
    </subcellularLocation>
    <subcellularLocation>
        <location evidence="1">Nucleus</location>
        <location evidence="1">Nucleolus</location>
    </subcellularLocation>
    <subcellularLocation>
        <location evidence="1">Nucleus</location>
    </subcellularLocation>
</comment>
<keyword evidence="1" id="KW-0963">Cytoplasm</keyword>
<evidence type="ECO:0000256" key="1">
    <source>
        <dbReference type="RuleBase" id="RU368003"/>
    </source>
</evidence>
<dbReference type="AlphaFoldDB" id="A0A5P1FRP9"/>
<keyword evidence="1" id="KW-0238">DNA-binding</keyword>
<keyword evidence="1" id="KW-0694">RNA-binding</keyword>
<dbReference type="GO" id="GO:0003677">
    <property type="term" value="F:DNA binding"/>
    <property type="evidence" value="ECO:0007669"/>
    <property type="project" value="UniProtKB-KW"/>
</dbReference>
<keyword evidence="1" id="KW-0698">rRNA processing</keyword>
<accession>A0A5P1FRP9</accession>
<dbReference type="Proteomes" id="UP000243459">
    <property type="component" value="Chromosome 1"/>
</dbReference>
<comment type="similarity">
    <text evidence="1">Belongs to the C1D family.</text>
</comment>
<gene>
    <name evidence="2" type="ORF">A4U43_C01F24090</name>
</gene>
<dbReference type="GO" id="GO:0010468">
    <property type="term" value="P:regulation of gene expression"/>
    <property type="evidence" value="ECO:0007669"/>
    <property type="project" value="TreeGrafter"/>
</dbReference>
<dbReference type="GO" id="GO:0000460">
    <property type="term" value="P:maturation of 5.8S rRNA"/>
    <property type="evidence" value="ECO:0007669"/>
    <property type="project" value="TreeGrafter"/>
</dbReference>
<organism evidence="2 3">
    <name type="scientific">Asparagus officinalis</name>
    <name type="common">Garden asparagus</name>
    <dbReference type="NCBI Taxonomy" id="4686"/>
    <lineage>
        <taxon>Eukaryota</taxon>
        <taxon>Viridiplantae</taxon>
        <taxon>Streptophyta</taxon>
        <taxon>Embryophyta</taxon>
        <taxon>Tracheophyta</taxon>
        <taxon>Spermatophyta</taxon>
        <taxon>Magnoliopsida</taxon>
        <taxon>Liliopsida</taxon>
        <taxon>Asparagales</taxon>
        <taxon>Asparagaceae</taxon>
        <taxon>Asparagoideae</taxon>
        <taxon>Asparagus</taxon>
    </lineage>
</organism>
<proteinExistence type="inferred from homology"/>
<comment type="subunit">
    <text evidence="1">Monomer and homodimer.</text>
</comment>
<dbReference type="InterPro" id="IPR011082">
    <property type="entry name" value="Exosome-assoc_fac/DNA_repair"/>
</dbReference>
<dbReference type="PANTHER" id="PTHR15341">
    <property type="entry name" value="SUN-COR STEROID HORMONE RECEPTOR CO-REPRESSOR"/>
    <property type="match status" value="1"/>
</dbReference>
<dbReference type="GO" id="GO:0005730">
    <property type="term" value="C:nucleolus"/>
    <property type="evidence" value="ECO:0007669"/>
    <property type="project" value="UniProtKB-SubCell"/>
</dbReference>
<comment type="function">
    <text evidence="1">Plays a role in the recruitment of the exosome to pre-rRNA to mediate the 3'-5' end processing of the 5.8S rRNA.</text>
</comment>
<dbReference type="Gramene" id="ONK80995">
    <property type="protein sequence ID" value="ONK80995"/>
    <property type="gene ID" value="A4U43_C01F24090"/>
</dbReference>
<dbReference type="EMBL" id="CM007381">
    <property type="protein sequence ID" value="ONK80995.1"/>
    <property type="molecule type" value="Genomic_DNA"/>
</dbReference>
<dbReference type="PANTHER" id="PTHR15341:SF3">
    <property type="entry name" value="NUCLEAR NUCLEIC ACID-BINDING PROTEIN C1D"/>
    <property type="match status" value="1"/>
</dbReference>
<protein>
    <recommendedName>
        <fullName evidence="1">Nuclear nucleic acid-binding protein C1D</fullName>
    </recommendedName>
</protein>
<name>A0A5P1FRP9_ASPOF</name>
<keyword evidence="3" id="KW-1185">Reference proteome</keyword>
<dbReference type="GO" id="GO:0005737">
    <property type="term" value="C:cytoplasm"/>
    <property type="evidence" value="ECO:0007669"/>
    <property type="project" value="UniProtKB-SubCell"/>
</dbReference>